<dbReference type="InterPro" id="IPR003029">
    <property type="entry name" value="S1_domain"/>
</dbReference>
<dbReference type="GO" id="GO:0003735">
    <property type="term" value="F:structural constituent of ribosome"/>
    <property type="evidence" value="ECO:0007669"/>
    <property type="project" value="TreeGrafter"/>
</dbReference>
<keyword evidence="6" id="KW-1185">Reference proteome</keyword>
<keyword evidence="3" id="KW-0687">Ribonucleoprotein</keyword>
<dbReference type="SMART" id="SM00316">
    <property type="entry name" value="S1"/>
    <property type="match status" value="2"/>
</dbReference>
<gene>
    <name evidence="5" type="ORF">EIO64_00105</name>
</gene>
<dbReference type="PROSITE" id="PS50126">
    <property type="entry name" value="S1"/>
    <property type="match status" value="2"/>
</dbReference>
<evidence type="ECO:0000256" key="2">
    <source>
        <dbReference type="ARBA" id="ARBA00022980"/>
    </source>
</evidence>
<evidence type="ECO:0000256" key="3">
    <source>
        <dbReference type="ARBA" id="ARBA00023274"/>
    </source>
</evidence>
<dbReference type="GO" id="GO:0003729">
    <property type="term" value="F:mRNA binding"/>
    <property type="evidence" value="ECO:0007669"/>
    <property type="project" value="TreeGrafter"/>
</dbReference>
<protein>
    <submittedName>
        <fullName evidence="5">S1 RNA-binding domain-containing protein</fullName>
    </submittedName>
</protein>
<dbReference type="EMBL" id="CP034413">
    <property type="protein sequence ID" value="QCI57835.1"/>
    <property type="molecule type" value="Genomic_DNA"/>
</dbReference>
<dbReference type="GeneID" id="89521131"/>
<keyword evidence="2" id="KW-0689">Ribosomal protein</keyword>
<dbReference type="Gene3D" id="2.40.50.140">
    <property type="entry name" value="Nucleic acid-binding proteins"/>
    <property type="match status" value="2"/>
</dbReference>
<evidence type="ECO:0000256" key="1">
    <source>
        <dbReference type="ARBA" id="ARBA00006767"/>
    </source>
</evidence>
<dbReference type="SUPFAM" id="SSF50249">
    <property type="entry name" value="Nucleic acid-binding proteins"/>
    <property type="match status" value="2"/>
</dbReference>
<dbReference type="RefSeq" id="WP_021750677.1">
    <property type="nucleotide sequence ID" value="NZ_CAUWCU010000005.1"/>
</dbReference>
<dbReference type="InterPro" id="IPR012340">
    <property type="entry name" value="NA-bd_OB-fold"/>
</dbReference>
<dbReference type="GO" id="GO:0005840">
    <property type="term" value="C:ribosome"/>
    <property type="evidence" value="ECO:0007669"/>
    <property type="project" value="UniProtKB-KW"/>
</dbReference>
<dbReference type="PANTHER" id="PTHR10724:SF7">
    <property type="entry name" value="SMALL RIBOSOMAL SUBUNIT PROTEIN BS1C"/>
    <property type="match status" value="1"/>
</dbReference>
<proteinExistence type="inferred from homology"/>
<sequence>MPENKLYPPEGLRPPSSFTLQSLREAMEQNTVLEDRVLRCDAGHNLLLSLGGIQARIPREEVLSPWISGAQRDIAVLSRVGKPACFLVTALRADEKGAPTALLSRRAVQERAMDFFLEHLRPGSVVTAVVTHLESFGAFLDIGCGIVAMLPIEHISVSRISHPKERFRPGQKILAAVRSIDREKRRITMTHKELLGTWMENASWFHPGETVRGEVRSVKEYGSFIELAPNLSGLADAREDLRPGDGVSVYIKSIRPERMKIKLQVIEKLPPLAEPEPLRYQITDGVLDRWVYSPAGYEKPAVETVFTAEDP</sequence>
<dbReference type="GO" id="GO:1990904">
    <property type="term" value="C:ribonucleoprotein complex"/>
    <property type="evidence" value="ECO:0007669"/>
    <property type="project" value="UniProtKB-KW"/>
</dbReference>
<evidence type="ECO:0000259" key="4">
    <source>
        <dbReference type="PROSITE" id="PS50126"/>
    </source>
</evidence>
<organism evidence="5 6">
    <name type="scientific">Dysosmobacter welbionis</name>
    <dbReference type="NCBI Taxonomy" id="2093857"/>
    <lineage>
        <taxon>Bacteria</taxon>
        <taxon>Bacillati</taxon>
        <taxon>Bacillota</taxon>
        <taxon>Clostridia</taxon>
        <taxon>Eubacteriales</taxon>
        <taxon>Oscillospiraceae</taxon>
        <taxon>Dysosmobacter</taxon>
    </lineage>
</organism>
<accession>A0A4D7AKP9</accession>
<feature type="domain" description="S1 motif" evidence="4">
    <location>
        <begin position="208"/>
        <end position="266"/>
    </location>
</feature>
<dbReference type="InterPro" id="IPR050437">
    <property type="entry name" value="Ribos_protein_bS1-like"/>
</dbReference>
<dbReference type="PANTHER" id="PTHR10724">
    <property type="entry name" value="30S RIBOSOMAL PROTEIN S1"/>
    <property type="match status" value="1"/>
</dbReference>
<dbReference type="Proteomes" id="UP000298642">
    <property type="component" value="Chromosome"/>
</dbReference>
<feature type="domain" description="S1 motif" evidence="4">
    <location>
        <begin position="123"/>
        <end position="192"/>
    </location>
</feature>
<dbReference type="AlphaFoldDB" id="A0A4D7AKP9"/>
<name>A0A4D7AKP9_9FIRM</name>
<evidence type="ECO:0000313" key="6">
    <source>
        <dbReference type="Proteomes" id="UP000298642"/>
    </source>
</evidence>
<comment type="similarity">
    <text evidence="1">Belongs to the bacterial ribosomal protein bS1 family.</text>
</comment>
<reference evidence="6" key="1">
    <citation type="submission" date="2018-12" db="EMBL/GenBank/DDBJ databases">
        <title>Dusodibacter welbiota gen. nov., sp. nov., isolated from human faeces and emended description of the Oscillibacter genus.</title>
        <authorList>
            <person name="Le Roy T."/>
            <person name="Van der Smissen P."/>
            <person name="Delzenne N."/>
            <person name="Muccioli G."/>
            <person name="Collet J.F."/>
            <person name="Cani P.D."/>
        </authorList>
    </citation>
    <scope>NUCLEOTIDE SEQUENCE [LARGE SCALE GENOMIC DNA]</scope>
    <source>
        <strain evidence="6">J115</strain>
    </source>
</reference>
<dbReference type="KEGG" id="obj:EIO64_00105"/>
<dbReference type="GO" id="GO:0006412">
    <property type="term" value="P:translation"/>
    <property type="evidence" value="ECO:0007669"/>
    <property type="project" value="TreeGrafter"/>
</dbReference>
<evidence type="ECO:0000313" key="5">
    <source>
        <dbReference type="EMBL" id="QCI57835.1"/>
    </source>
</evidence>
<dbReference type="Pfam" id="PF00575">
    <property type="entry name" value="S1"/>
    <property type="match status" value="1"/>
</dbReference>